<organism evidence="1">
    <name type="scientific">Vibrio splendidus</name>
    <dbReference type="NCBI Taxonomy" id="29497"/>
    <lineage>
        <taxon>Bacteria</taxon>
        <taxon>Pseudomonadati</taxon>
        <taxon>Pseudomonadota</taxon>
        <taxon>Gammaproteobacteria</taxon>
        <taxon>Vibrionales</taxon>
        <taxon>Vibrionaceae</taxon>
        <taxon>Vibrio</taxon>
    </lineage>
</organism>
<sequence>MARSVTSLVHDMLFRFHHLEVASFGWSGKAIALRAFVNAMT</sequence>
<dbReference type="EMBL" id="KP795663">
    <property type="protein sequence ID" value="AKN39762.1"/>
    <property type="molecule type" value="Genomic_DNA"/>
</dbReference>
<protein>
    <submittedName>
        <fullName evidence="1">Uncharacterized protein</fullName>
    </submittedName>
</protein>
<accession>A0A0H3ZYS6</accession>
<name>A0A0H3ZYS6_VIBSP</name>
<evidence type="ECO:0000313" key="1">
    <source>
        <dbReference type="EMBL" id="AKN39762.1"/>
    </source>
</evidence>
<dbReference type="AlphaFoldDB" id="A0A0H3ZYS6"/>
<reference evidence="1" key="1">
    <citation type="journal article" date="2015" name="MBio">
        <title>Eco-Evolutionary Dynamics of Episomes among Ecologically Cohesive Bacterial Populations.</title>
        <authorList>
            <person name="Xue H."/>
            <person name="Cordero O.X."/>
            <person name="Camas F.M."/>
            <person name="Trimble W."/>
            <person name="Meyer F."/>
            <person name="Guglielmini J."/>
            <person name="Rocha E.P."/>
            <person name="Polz M.F."/>
        </authorList>
    </citation>
    <scope>NUCLEOTIDE SEQUENCE</scope>
    <source>
        <strain evidence="1">ZS_101</strain>
    </source>
</reference>
<proteinExistence type="predicted"/>